<organism evidence="2 3">
    <name type="scientific">Hordeum vulgare subsp. vulgare</name>
    <name type="common">Domesticated barley</name>
    <dbReference type="NCBI Taxonomy" id="112509"/>
    <lineage>
        <taxon>Eukaryota</taxon>
        <taxon>Viridiplantae</taxon>
        <taxon>Streptophyta</taxon>
        <taxon>Embryophyta</taxon>
        <taxon>Tracheophyta</taxon>
        <taxon>Spermatophyta</taxon>
        <taxon>Magnoliopsida</taxon>
        <taxon>Liliopsida</taxon>
        <taxon>Poales</taxon>
        <taxon>Poaceae</taxon>
        <taxon>BOP clade</taxon>
        <taxon>Pooideae</taxon>
        <taxon>Triticodae</taxon>
        <taxon>Triticeae</taxon>
        <taxon>Hordeinae</taxon>
        <taxon>Hordeum</taxon>
    </lineage>
</organism>
<dbReference type="Proteomes" id="UP000011116">
    <property type="component" value="Chromosome 7H"/>
</dbReference>
<reference evidence="2" key="3">
    <citation type="submission" date="2022-01" db="UniProtKB">
        <authorList>
            <consortium name="EnsemblPlants"/>
        </authorList>
    </citation>
    <scope>IDENTIFICATION</scope>
    <source>
        <strain evidence="2">subsp. vulgare</strain>
    </source>
</reference>
<evidence type="ECO:0000256" key="1">
    <source>
        <dbReference type="SAM" id="Phobius"/>
    </source>
</evidence>
<sequence length="63" mass="7378">MLMSACYVLGHQWYVLYVFMNLKVYILHVWTCPIVLLGGSNTYIAICSVLLRCKYKELWIICS</sequence>
<reference evidence="3" key="1">
    <citation type="journal article" date="2012" name="Nature">
        <title>A physical, genetic and functional sequence assembly of the barley genome.</title>
        <authorList>
            <consortium name="The International Barley Genome Sequencing Consortium"/>
            <person name="Mayer K.F."/>
            <person name="Waugh R."/>
            <person name="Brown J.W."/>
            <person name="Schulman A."/>
            <person name="Langridge P."/>
            <person name="Platzer M."/>
            <person name="Fincher G.B."/>
            <person name="Muehlbauer G.J."/>
            <person name="Sato K."/>
            <person name="Close T.J."/>
            <person name="Wise R.P."/>
            <person name="Stein N."/>
        </authorList>
    </citation>
    <scope>NUCLEOTIDE SEQUENCE [LARGE SCALE GENOMIC DNA]</scope>
    <source>
        <strain evidence="3">cv. Morex</strain>
    </source>
</reference>
<dbReference type="EnsemblPlants" id="HORVU.MOREX.r3.7HG0677790.1">
    <property type="protein sequence ID" value="HORVU.MOREX.r3.7HG0677790.1.CDS1"/>
    <property type="gene ID" value="HORVU.MOREX.r3.7HG0677790"/>
</dbReference>
<protein>
    <submittedName>
        <fullName evidence="2">Uncharacterized protein</fullName>
    </submittedName>
</protein>
<dbReference type="Gramene" id="HORVU.MOREX.r2.7HG0562640.1">
    <property type="protein sequence ID" value="HORVU.MOREX.r2.7HG0562640.1.CDS.1"/>
    <property type="gene ID" value="HORVU.MOREX.r2.7HG0562640"/>
</dbReference>
<feature type="transmembrane region" description="Helical" evidence="1">
    <location>
        <begin position="25"/>
        <end position="51"/>
    </location>
</feature>
<proteinExistence type="predicted"/>
<keyword evidence="1" id="KW-0812">Transmembrane</keyword>
<dbReference type="SMR" id="A0A8I6Z1V8"/>
<keyword evidence="3" id="KW-1185">Reference proteome</keyword>
<evidence type="ECO:0000313" key="2">
    <source>
        <dbReference type="EnsemblPlants" id="HORVU.MOREX.r3.7HG0677790.1.CDS1"/>
    </source>
</evidence>
<dbReference type="Gramene" id="HORVU.MOREX.r3.7HG0677790.1">
    <property type="protein sequence ID" value="HORVU.MOREX.r3.7HG0677790.1.CDS1"/>
    <property type="gene ID" value="HORVU.MOREX.r3.7HG0677790"/>
</dbReference>
<accession>A0A8I6Z1V8</accession>
<keyword evidence="1" id="KW-1133">Transmembrane helix</keyword>
<reference evidence="2" key="2">
    <citation type="submission" date="2020-10" db="EMBL/GenBank/DDBJ databases">
        <authorList>
            <person name="Scholz U."/>
            <person name="Mascher M."/>
            <person name="Fiebig A."/>
        </authorList>
    </citation>
    <scope>NUCLEOTIDE SEQUENCE [LARGE SCALE GENOMIC DNA]</scope>
    <source>
        <strain evidence="2">cv. Morex</strain>
    </source>
</reference>
<evidence type="ECO:0000313" key="3">
    <source>
        <dbReference type="Proteomes" id="UP000011116"/>
    </source>
</evidence>
<name>A0A8I6Z1V8_HORVV</name>
<keyword evidence="1" id="KW-0472">Membrane</keyword>
<dbReference type="AlphaFoldDB" id="A0A8I6Z1V8"/>